<proteinExistence type="predicted"/>
<sequence>MGAYNVVNYGARPDAFLGAWADACGSSKPATIYVPAGSFFGPAKISISRSTLMDHWVLVWLTFKYVDGLSIFGQASGLQDGWRELSIRNHLQGAKIIAPVTAQHRRHPYPNSSGHKDGPTTASRSVRGRAMCGLRRSAAVPVTAL</sequence>
<evidence type="ECO:0000313" key="2">
    <source>
        <dbReference type="EMBL" id="OAY63869.1"/>
    </source>
</evidence>
<dbReference type="SUPFAM" id="SSF51126">
    <property type="entry name" value="Pectin lyase-like"/>
    <property type="match status" value="1"/>
</dbReference>
<comment type="caution">
    <text evidence="2">The sequence shown here is derived from an EMBL/GenBank/DDBJ whole genome shotgun (WGS) entry which is preliminary data.</text>
</comment>
<dbReference type="STRING" id="4615.A0A199UGK0"/>
<feature type="non-terminal residue" evidence="2">
    <location>
        <position position="145"/>
    </location>
</feature>
<evidence type="ECO:0000313" key="3">
    <source>
        <dbReference type="Proteomes" id="UP000092600"/>
    </source>
</evidence>
<feature type="region of interest" description="Disordered" evidence="1">
    <location>
        <begin position="105"/>
        <end position="127"/>
    </location>
</feature>
<name>A0A199UGK0_ANACO</name>
<dbReference type="InterPro" id="IPR012334">
    <property type="entry name" value="Pectin_lyas_fold"/>
</dbReference>
<dbReference type="AlphaFoldDB" id="A0A199UGK0"/>
<dbReference type="Proteomes" id="UP000092600">
    <property type="component" value="Unassembled WGS sequence"/>
</dbReference>
<dbReference type="InterPro" id="IPR011050">
    <property type="entry name" value="Pectin_lyase_fold/virulence"/>
</dbReference>
<organism evidence="2 3">
    <name type="scientific">Ananas comosus</name>
    <name type="common">Pineapple</name>
    <name type="synonym">Ananas ananas</name>
    <dbReference type="NCBI Taxonomy" id="4615"/>
    <lineage>
        <taxon>Eukaryota</taxon>
        <taxon>Viridiplantae</taxon>
        <taxon>Streptophyta</taxon>
        <taxon>Embryophyta</taxon>
        <taxon>Tracheophyta</taxon>
        <taxon>Spermatophyta</taxon>
        <taxon>Magnoliopsida</taxon>
        <taxon>Liliopsida</taxon>
        <taxon>Poales</taxon>
        <taxon>Bromeliaceae</taxon>
        <taxon>Bromelioideae</taxon>
        <taxon>Ananas</taxon>
    </lineage>
</organism>
<accession>A0A199UGK0</accession>
<dbReference type="EMBL" id="LSRQ01008303">
    <property type="protein sequence ID" value="OAY63869.1"/>
    <property type="molecule type" value="Genomic_DNA"/>
</dbReference>
<gene>
    <name evidence="2" type="ORF">ACMD2_03303</name>
</gene>
<reference evidence="2 3" key="1">
    <citation type="journal article" date="2016" name="DNA Res.">
        <title>The draft genome of MD-2 pineapple using hybrid error correction of long reads.</title>
        <authorList>
            <person name="Redwan R.M."/>
            <person name="Saidin A."/>
            <person name="Kumar S.V."/>
        </authorList>
    </citation>
    <scope>NUCLEOTIDE SEQUENCE [LARGE SCALE GENOMIC DNA]</scope>
    <source>
        <strain evidence="3">cv. MD2</strain>
        <tissue evidence="2">Leaf</tissue>
    </source>
</reference>
<evidence type="ECO:0000256" key="1">
    <source>
        <dbReference type="SAM" id="MobiDB-lite"/>
    </source>
</evidence>
<protein>
    <submittedName>
        <fullName evidence="2">Polygalacturonase</fullName>
    </submittedName>
</protein>
<dbReference type="Gene3D" id="2.160.20.10">
    <property type="entry name" value="Single-stranded right-handed beta-helix, Pectin lyase-like"/>
    <property type="match status" value="1"/>
</dbReference>